<evidence type="ECO:0000256" key="1">
    <source>
        <dbReference type="ARBA" id="ARBA00010875"/>
    </source>
</evidence>
<dbReference type="PANTHER" id="PTHR46986">
    <property type="entry name" value="ENDORIBONUCLEASE YBEY, CHLOROPLASTIC"/>
    <property type="match status" value="1"/>
</dbReference>
<dbReference type="GO" id="GO:0008270">
    <property type="term" value="F:zinc ion binding"/>
    <property type="evidence" value="ECO:0007669"/>
    <property type="project" value="UniProtKB-UniRule"/>
</dbReference>
<dbReference type="InterPro" id="IPR020549">
    <property type="entry name" value="YbeY_CS"/>
</dbReference>
<keyword evidence="8 9" id="KW-0862">Zinc</keyword>
<evidence type="ECO:0000256" key="9">
    <source>
        <dbReference type="HAMAP-Rule" id="MF_00009"/>
    </source>
</evidence>
<keyword evidence="11" id="KW-1185">Reference proteome</keyword>
<evidence type="ECO:0000256" key="4">
    <source>
        <dbReference type="ARBA" id="ARBA00022722"/>
    </source>
</evidence>
<comment type="subcellular location">
    <subcellularLocation>
        <location evidence="9">Cytoplasm</location>
    </subcellularLocation>
</comment>
<keyword evidence="7 9" id="KW-0378">Hydrolase</keyword>
<accession>A0A449BF04</accession>
<comment type="cofactor">
    <cofactor evidence="9">
        <name>Zn(2+)</name>
        <dbReference type="ChEBI" id="CHEBI:29105"/>
    </cofactor>
    <text evidence="9">Binds 1 zinc ion.</text>
</comment>
<keyword evidence="6 9" id="KW-0255">Endonuclease</keyword>
<evidence type="ECO:0000256" key="7">
    <source>
        <dbReference type="ARBA" id="ARBA00022801"/>
    </source>
</evidence>
<dbReference type="EC" id="3.1.-.-" evidence="9"/>
<dbReference type="EMBL" id="LR215048">
    <property type="protein sequence ID" value="VEU81005.1"/>
    <property type="molecule type" value="Genomic_DNA"/>
</dbReference>
<dbReference type="NCBIfam" id="TIGR00043">
    <property type="entry name" value="rRNA maturation RNase YbeY"/>
    <property type="match status" value="1"/>
</dbReference>
<reference evidence="10 11" key="1">
    <citation type="submission" date="2019-01" db="EMBL/GenBank/DDBJ databases">
        <authorList>
            <consortium name="Pathogen Informatics"/>
        </authorList>
    </citation>
    <scope>NUCLEOTIDE SEQUENCE [LARGE SCALE GENOMIC DNA]</scope>
    <source>
        <strain evidence="10 11">NCTC10138</strain>
    </source>
</reference>
<protein>
    <recommendedName>
        <fullName evidence="9">Endoribonuclease YbeY</fullName>
        <ecNumber evidence="9">3.1.-.-</ecNumber>
    </recommendedName>
</protein>
<evidence type="ECO:0000256" key="5">
    <source>
        <dbReference type="ARBA" id="ARBA00022723"/>
    </source>
</evidence>
<dbReference type="Gene3D" id="3.40.390.30">
    <property type="entry name" value="Metalloproteases ('zincins'), catalytic domain"/>
    <property type="match status" value="1"/>
</dbReference>
<feature type="binding site" evidence="9">
    <location>
        <position position="105"/>
    </location>
    <ligand>
        <name>Zn(2+)</name>
        <dbReference type="ChEBI" id="CHEBI:29105"/>
        <note>catalytic</note>
    </ligand>
</feature>
<name>A0A449BF04_HAPAX</name>
<dbReference type="KEGG" id="aaxa:NCTC10138_01395"/>
<dbReference type="GO" id="GO:0006364">
    <property type="term" value="P:rRNA processing"/>
    <property type="evidence" value="ECO:0007669"/>
    <property type="project" value="UniProtKB-UniRule"/>
</dbReference>
<dbReference type="Proteomes" id="UP000289841">
    <property type="component" value="Chromosome"/>
</dbReference>
<dbReference type="InterPro" id="IPR023091">
    <property type="entry name" value="MetalPrtase_cat_dom_sf_prd"/>
</dbReference>
<dbReference type="GO" id="GO:0004222">
    <property type="term" value="F:metalloendopeptidase activity"/>
    <property type="evidence" value="ECO:0007669"/>
    <property type="project" value="InterPro"/>
</dbReference>
<dbReference type="PROSITE" id="PS01306">
    <property type="entry name" value="UPF0054"/>
    <property type="match status" value="1"/>
</dbReference>
<sequence>MIMEINFYNQTELETKEYEAIIKNALKNQKNEKSMEIVFVTPNQIHEMNKTYRDVDRPTDVLSFPNDDDKDTSIGDIFINLEQAFSQASEYGHRIEREVAFLAVHGYLHLLGYDHYTPEEEKEMFDLQEKILLEAGIERK</sequence>
<evidence type="ECO:0000256" key="2">
    <source>
        <dbReference type="ARBA" id="ARBA00022517"/>
    </source>
</evidence>
<keyword evidence="9" id="KW-0963">Cytoplasm</keyword>
<keyword evidence="2 9" id="KW-0690">Ribosome biogenesis</keyword>
<dbReference type="SUPFAM" id="SSF55486">
    <property type="entry name" value="Metalloproteases ('zincins'), catalytic domain"/>
    <property type="match status" value="1"/>
</dbReference>
<keyword evidence="5 9" id="KW-0479">Metal-binding</keyword>
<evidence type="ECO:0000313" key="10">
    <source>
        <dbReference type="EMBL" id="VEU81005.1"/>
    </source>
</evidence>
<dbReference type="STRING" id="1278311.GCA_000428705_00087"/>
<dbReference type="GO" id="GO:0005737">
    <property type="term" value="C:cytoplasm"/>
    <property type="evidence" value="ECO:0007669"/>
    <property type="project" value="UniProtKB-SubCell"/>
</dbReference>
<feature type="binding site" evidence="9">
    <location>
        <position position="109"/>
    </location>
    <ligand>
        <name>Zn(2+)</name>
        <dbReference type="ChEBI" id="CHEBI:29105"/>
        <note>catalytic</note>
    </ligand>
</feature>
<evidence type="ECO:0000256" key="6">
    <source>
        <dbReference type="ARBA" id="ARBA00022759"/>
    </source>
</evidence>
<feature type="binding site" evidence="9">
    <location>
        <position position="115"/>
    </location>
    <ligand>
        <name>Zn(2+)</name>
        <dbReference type="ChEBI" id="CHEBI:29105"/>
        <note>catalytic</note>
    </ligand>
</feature>
<comment type="function">
    <text evidence="9">Single strand-specific metallo-endoribonuclease involved in late-stage 70S ribosome quality control and in maturation of the 3' terminus of the 16S rRNA.</text>
</comment>
<comment type="similarity">
    <text evidence="1 9">Belongs to the endoribonuclease YbeY family.</text>
</comment>
<dbReference type="AlphaFoldDB" id="A0A449BF04"/>
<dbReference type="Pfam" id="PF02130">
    <property type="entry name" value="YbeY"/>
    <property type="match status" value="1"/>
</dbReference>
<keyword evidence="3 9" id="KW-0698">rRNA processing</keyword>
<dbReference type="GO" id="GO:0004521">
    <property type="term" value="F:RNA endonuclease activity"/>
    <property type="evidence" value="ECO:0007669"/>
    <property type="project" value="UniProtKB-UniRule"/>
</dbReference>
<dbReference type="PANTHER" id="PTHR46986:SF1">
    <property type="entry name" value="ENDORIBONUCLEASE YBEY, CHLOROPLASTIC"/>
    <property type="match status" value="1"/>
</dbReference>
<evidence type="ECO:0000256" key="3">
    <source>
        <dbReference type="ARBA" id="ARBA00022552"/>
    </source>
</evidence>
<organism evidence="10 11">
    <name type="scientific">Haploplasma axanthum</name>
    <name type="common">Acholeplasma axanthum</name>
    <dbReference type="NCBI Taxonomy" id="29552"/>
    <lineage>
        <taxon>Bacteria</taxon>
        <taxon>Bacillati</taxon>
        <taxon>Mycoplasmatota</taxon>
        <taxon>Mollicutes</taxon>
        <taxon>Acholeplasmatales</taxon>
        <taxon>Acholeplasmataceae</taxon>
        <taxon>Haploplasma</taxon>
    </lineage>
</organism>
<evidence type="ECO:0000313" key="11">
    <source>
        <dbReference type="Proteomes" id="UP000289841"/>
    </source>
</evidence>
<evidence type="ECO:0000256" key="8">
    <source>
        <dbReference type="ARBA" id="ARBA00022833"/>
    </source>
</evidence>
<dbReference type="InterPro" id="IPR002036">
    <property type="entry name" value="YbeY"/>
</dbReference>
<gene>
    <name evidence="9" type="primary">ybeY</name>
    <name evidence="10" type="ORF">NCTC10138_01395</name>
</gene>
<keyword evidence="4 9" id="KW-0540">Nuclease</keyword>
<proteinExistence type="inferred from homology"/>
<dbReference type="HAMAP" id="MF_00009">
    <property type="entry name" value="Endoribonucl_YbeY"/>
    <property type="match status" value="1"/>
</dbReference>